<name>Q581G9_9TRYP</name>
<sequence>MGRDATLRLSVRKKRGWEESQIAKKSPGIFFFENVNHSGTICEVYSHPITPHANPSHE</sequence>
<reference evidence="1" key="1">
    <citation type="submission" date="2001-06" db="EMBL/GenBank/DDBJ databases">
        <authorList>
            <person name="Ghedin E."/>
            <person name="Blandin G."/>
            <person name="Bartholomeu D."/>
            <person name="Caler E."/>
            <person name="Haas B."/>
            <person name="Hannick L."/>
            <person name="Shallom J."/>
            <person name="Hou L."/>
            <person name="Djikeng A."/>
            <person name="Feldblyum T."/>
            <person name="Hostetler J."/>
            <person name="Johnson J."/>
            <person name="Jones K."/>
            <person name="Koo H.L."/>
            <person name="Larkin C."/>
            <person name="Pai G."/>
            <person name="Peterson J."/>
            <person name="Khalak H.G."/>
            <person name="Salzberg S."/>
            <person name="Simpson A.J."/>
            <person name="Tallon L."/>
            <person name="Van Aken S."/>
            <person name="Wanless D."/>
            <person name="White O."/>
            <person name="Wortman J."/>
            <person name="Fraser C.M."/>
            <person name="El-Sayed N.M.A."/>
        </authorList>
    </citation>
    <scope>NUCLEOTIDE SEQUENCE</scope>
    <source>
        <strain evidence="1">GUTat10.1</strain>
    </source>
</reference>
<accession>Q581G9</accession>
<proteinExistence type="predicted"/>
<evidence type="ECO:0000313" key="1">
    <source>
        <dbReference type="EMBL" id="AAX80064.1"/>
    </source>
</evidence>
<organism evidence="1">
    <name type="scientific">Trypanosoma brucei</name>
    <dbReference type="NCBI Taxonomy" id="5691"/>
    <lineage>
        <taxon>Eukaryota</taxon>
        <taxon>Discoba</taxon>
        <taxon>Euglenozoa</taxon>
        <taxon>Kinetoplastea</taxon>
        <taxon>Metakinetoplastina</taxon>
        <taxon>Trypanosomatida</taxon>
        <taxon>Trypanosomatidae</taxon>
        <taxon>Trypanosoma</taxon>
    </lineage>
</organism>
<dbReference type="AlphaFoldDB" id="Q581G9"/>
<reference evidence="1" key="2">
    <citation type="submission" date="2002-04" db="EMBL/GenBank/DDBJ databases">
        <authorList>
            <person name="El-Sayed N.M."/>
            <person name="Khalak H."/>
            <person name="Adams M.D."/>
        </authorList>
    </citation>
    <scope>NUCLEOTIDE SEQUENCE</scope>
    <source>
        <strain evidence="1">GUTat10.1</strain>
    </source>
</reference>
<reference evidence="1" key="3">
    <citation type="submission" date="2005-04" db="EMBL/GenBank/DDBJ databases">
        <authorList>
            <person name="Haas B."/>
            <person name="Blandin G."/>
            <person name="El-Sayed N."/>
        </authorList>
    </citation>
    <scope>NUCLEOTIDE SEQUENCE</scope>
    <source>
        <strain evidence="1">GUTat10.1</strain>
    </source>
</reference>
<gene>
    <name evidence="1" type="ORF">Tb04.30K5.1050</name>
</gene>
<protein>
    <submittedName>
        <fullName evidence="1">Uncharacterized protein</fullName>
    </submittedName>
</protein>
<dbReference type="EMBL" id="AC091781">
    <property type="protein sequence ID" value="AAX80064.1"/>
    <property type="molecule type" value="Genomic_DNA"/>
</dbReference>